<dbReference type="SMART" id="SM00255">
    <property type="entry name" value="TIR"/>
    <property type="match status" value="1"/>
</dbReference>
<keyword evidence="4 7" id="KW-1133">Transmembrane helix</keyword>
<dbReference type="PROSITE" id="PS50104">
    <property type="entry name" value="TIR"/>
    <property type="match status" value="1"/>
</dbReference>
<name>A0ABN8Q417_9CNID</name>
<evidence type="ECO:0000256" key="4">
    <source>
        <dbReference type="ARBA" id="ARBA00022989"/>
    </source>
</evidence>
<comment type="caution">
    <text evidence="10">The sequence shown here is derived from an EMBL/GenBank/DDBJ whole genome shotgun (WGS) entry which is preliminary data.</text>
</comment>
<evidence type="ECO:0000256" key="3">
    <source>
        <dbReference type="ARBA" id="ARBA00022729"/>
    </source>
</evidence>
<keyword evidence="5 7" id="KW-0472">Membrane</keyword>
<keyword evidence="3 8" id="KW-0732">Signal</keyword>
<dbReference type="PANTHER" id="PTHR24365:SF541">
    <property type="entry name" value="PROTEIN TOLL-RELATED"/>
    <property type="match status" value="1"/>
</dbReference>
<dbReference type="EMBL" id="CALNXK010000105">
    <property type="protein sequence ID" value="CAH3156631.1"/>
    <property type="molecule type" value="Genomic_DNA"/>
</dbReference>
<keyword evidence="11" id="KW-1185">Reference proteome</keyword>
<feature type="region of interest" description="Disordered" evidence="6">
    <location>
        <begin position="339"/>
        <end position="388"/>
    </location>
</feature>
<evidence type="ECO:0000256" key="5">
    <source>
        <dbReference type="ARBA" id="ARBA00023136"/>
    </source>
</evidence>
<sequence length="412" mass="46732">MAFGTLLVLLAMLQSSITGRSNHLSKRDIKPQSSAINDKEIYGDQFGEIDSSPVSCNNKTCEPKTNEGEVINLPFDLLNNGCHLGRHLGFYQELKIRLKPREMGYTVPLFPDTSLPVEKLQLLRFSPNVYEPTNSAAAVDFPFRSTTKKSNDSVVLLSISISVGVLVGLGLVACLLVYFLCSKRGNGNNPLPQDFRYHAFIIFNSGDQRWMTTKLLPLLEEKHHFSCCIHYRDFAVGKPFRDSMAESVYNSHKVIALFSSNFVKSNYCKYELDLAIGRLLSHRDRCLAVIRIDKVDSNMLPKELKDKSFIDYSNATERRIWKRKLLEFLRKPGDEECHDTDVNQNCKINSTNDDNRERLESASSMESDAHEEHPNDDMEEISDLSSTNGNRERIGFVRLESTISNDTVISML</sequence>
<feature type="chain" id="PRO_5047395855" description="TIR domain-containing protein" evidence="8">
    <location>
        <begin position="20"/>
        <end position="412"/>
    </location>
</feature>
<protein>
    <recommendedName>
        <fullName evidence="9">TIR domain-containing protein</fullName>
    </recommendedName>
</protein>
<dbReference type="Proteomes" id="UP001159405">
    <property type="component" value="Unassembled WGS sequence"/>
</dbReference>
<dbReference type="SUPFAM" id="SSF52200">
    <property type="entry name" value="Toll/Interleukin receptor TIR domain"/>
    <property type="match status" value="1"/>
</dbReference>
<proteinExistence type="predicted"/>
<dbReference type="InterPro" id="IPR000157">
    <property type="entry name" value="TIR_dom"/>
</dbReference>
<evidence type="ECO:0000256" key="6">
    <source>
        <dbReference type="SAM" id="MobiDB-lite"/>
    </source>
</evidence>
<evidence type="ECO:0000256" key="8">
    <source>
        <dbReference type="SAM" id="SignalP"/>
    </source>
</evidence>
<feature type="transmembrane region" description="Helical" evidence="7">
    <location>
        <begin position="154"/>
        <end position="181"/>
    </location>
</feature>
<dbReference type="PANTHER" id="PTHR24365">
    <property type="entry name" value="TOLL-LIKE RECEPTOR"/>
    <property type="match status" value="1"/>
</dbReference>
<evidence type="ECO:0000313" key="10">
    <source>
        <dbReference type="EMBL" id="CAH3156631.1"/>
    </source>
</evidence>
<dbReference type="Gene3D" id="3.40.50.10140">
    <property type="entry name" value="Toll/interleukin-1 receptor homology (TIR) domain"/>
    <property type="match status" value="1"/>
</dbReference>
<dbReference type="Pfam" id="PF13676">
    <property type="entry name" value="TIR_2"/>
    <property type="match status" value="1"/>
</dbReference>
<feature type="compositionally biased region" description="Polar residues" evidence="6">
    <location>
        <begin position="342"/>
        <end position="352"/>
    </location>
</feature>
<keyword evidence="2 7" id="KW-0812">Transmembrane</keyword>
<feature type="signal peptide" evidence="8">
    <location>
        <begin position="1"/>
        <end position="19"/>
    </location>
</feature>
<evidence type="ECO:0000256" key="1">
    <source>
        <dbReference type="ARBA" id="ARBA00004370"/>
    </source>
</evidence>
<evidence type="ECO:0000313" key="11">
    <source>
        <dbReference type="Proteomes" id="UP001159405"/>
    </source>
</evidence>
<accession>A0ABN8Q417</accession>
<feature type="domain" description="TIR" evidence="9">
    <location>
        <begin position="195"/>
        <end position="359"/>
    </location>
</feature>
<evidence type="ECO:0000256" key="7">
    <source>
        <dbReference type="SAM" id="Phobius"/>
    </source>
</evidence>
<dbReference type="InterPro" id="IPR035897">
    <property type="entry name" value="Toll_tir_struct_dom_sf"/>
</dbReference>
<evidence type="ECO:0000256" key="2">
    <source>
        <dbReference type="ARBA" id="ARBA00022692"/>
    </source>
</evidence>
<comment type="subcellular location">
    <subcellularLocation>
        <location evidence="1">Membrane</location>
    </subcellularLocation>
</comment>
<reference evidence="10 11" key="1">
    <citation type="submission" date="2022-05" db="EMBL/GenBank/DDBJ databases">
        <authorList>
            <consortium name="Genoscope - CEA"/>
            <person name="William W."/>
        </authorList>
    </citation>
    <scope>NUCLEOTIDE SEQUENCE [LARGE SCALE GENOMIC DNA]</scope>
</reference>
<evidence type="ECO:0000259" key="9">
    <source>
        <dbReference type="PROSITE" id="PS50104"/>
    </source>
</evidence>
<organism evidence="10 11">
    <name type="scientific">Porites lobata</name>
    <dbReference type="NCBI Taxonomy" id="104759"/>
    <lineage>
        <taxon>Eukaryota</taxon>
        <taxon>Metazoa</taxon>
        <taxon>Cnidaria</taxon>
        <taxon>Anthozoa</taxon>
        <taxon>Hexacorallia</taxon>
        <taxon>Scleractinia</taxon>
        <taxon>Fungiina</taxon>
        <taxon>Poritidae</taxon>
        <taxon>Porites</taxon>
    </lineage>
</organism>
<feature type="compositionally biased region" description="Basic and acidic residues" evidence="6">
    <location>
        <begin position="367"/>
        <end position="376"/>
    </location>
</feature>
<gene>
    <name evidence="10" type="ORF">PLOB_00001892</name>
</gene>